<name>A0ABS7QYH3_9ACTN</name>
<feature type="region of interest" description="Disordered" evidence="1">
    <location>
        <begin position="172"/>
        <end position="211"/>
    </location>
</feature>
<organism evidence="3 4">
    <name type="scientific">Streptantibioticus parmotrematis</name>
    <dbReference type="NCBI Taxonomy" id="2873249"/>
    <lineage>
        <taxon>Bacteria</taxon>
        <taxon>Bacillati</taxon>
        <taxon>Actinomycetota</taxon>
        <taxon>Actinomycetes</taxon>
        <taxon>Kitasatosporales</taxon>
        <taxon>Streptomycetaceae</taxon>
        <taxon>Streptantibioticus</taxon>
    </lineage>
</organism>
<feature type="non-terminal residue" evidence="3">
    <location>
        <position position="411"/>
    </location>
</feature>
<feature type="compositionally biased region" description="Gly residues" evidence="1">
    <location>
        <begin position="376"/>
        <end position="389"/>
    </location>
</feature>
<proteinExistence type="predicted"/>
<sequence>MHPLLKPALRRGWRTRDSLQFGVDPGRAVVLEPVDDATARFLRMLDGTRGPDLLRQEAAALGIGPQRVRRLLAQLRRGGVLDDADSAVELGEVIRRPDTLERLRPDLASLSVVHPEPGAAARRMADRRAIRVQVRGAGRVGASVAAVLSAAGVGTVDVVDGGTVEPWDAAPAGVGAAQVGERRESAARGAMRRAAPDPRPRPRTARAGPEPPLALVVLAPRDGLGAYAPDPAQAEALMAAGIPHLYAGVCEGTGVVGPLVLPGRTGCAGCLELHRARADPAWPRLLAQLRSGRPPGVPACDVALATAIAGLTAAHALAFLDGGGGRTATAGVAWGAEGRAAGAGAEGTGAAWTPEAGAAWSAVADVAGAAHDTPKAGGGEEGEGGGGPPAGIASVGARPPPPPPQPAPPPP</sequence>
<feature type="region of interest" description="Disordered" evidence="1">
    <location>
        <begin position="367"/>
        <end position="411"/>
    </location>
</feature>
<dbReference type="SUPFAM" id="SSF69572">
    <property type="entry name" value="Activating enzymes of the ubiquitin-like proteins"/>
    <property type="match status" value="1"/>
</dbReference>
<feature type="domain" description="THIF-type NAD/FAD binding fold" evidence="2">
    <location>
        <begin position="127"/>
        <end position="323"/>
    </location>
</feature>
<evidence type="ECO:0000313" key="3">
    <source>
        <dbReference type="EMBL" id="MBY8888263.1"/>
    </source>
</evidence>
<keyword evidence="3" id="KW-0548">Nucleotidyltransferase</keyword>
<dbReference type="InterPro" id="IPR035985">
    <property type="entry name" value="Ubiquitin-activating_enz"/>
</dbReference>
<evidence type="ECO:0000256" key="1">
    <source>
        <dbReference type="SAM" id="MobiDB-lite"/>
    </source>
</evidence>
<comment type="caution">
    <text evidence="3">The sequence shown here is derived from an EMBL/GenBank/DDBJ whole genome shotgun (WGS) entry which is preliminary data.</text>
</comment>
<evidence type="ECO:0000313" key="4">
    <source>
        <dbReference type="Proteomes" id="UP001198565"/>
    </source>
</evidence>
<gene>
    <name evidence="3" type="ORF">K7472_25990</name>
</gene>
<dbReference type="Proteomes" id="UP001198565">
    <property type="component" value="Unassembled WGS sequence"/>
</dbReference>
<dbReference type="Gene3D" id="3.40.50.720">
    <property type="entry name" value="NAD(P)-binding Rossmann-like Domain"/>
    <property type="match status" value="1"/>
</dbReference>
<dbReference type="Pfam" id="PF00899">
    <property type="entry name" value="ThiF"/>
    <property type="match status" value="1"/>
</dbReference>
<reference evidence="3 4" key="1">
    <citation type="submission" date="2021-08" db="EMBL/GenBank/DDBJ databases">
        <title>Streptomyces sp. PTM05 isolated from lichen.</title>
        <authorList>
            <person name="Somphong A."/>
            <person name="Phongsopitanun W."/>
            <person name="Tanasupawat S."/>
        </authorList>
    </citation>
    <scope>NUCLEOTIDE SEQUENCE [LARGE SCALE GENOMIC DNA]</scope>
    <source>
        <strain evidence="3 4">Ptm05</strain>
    </source>
</reference>
<dbReference type="EMBL" id="JAINVZ010000022">
    <property type="protein sequence ID" value="MBY8888263.1"/>
    <property type="molecule type" value="Genomic_DNA"/>
</dbReference>
<accession>A0ABS7QYH3</accession>
<keyword evidence="3" id="KW-0808">Transferase</keyword>
<dbReference type="InterPro" id="IPR000594">
    <property type="entry name" value="ThiF_NAD_FAD-bd"/>
</dbReference>
<keyword evidence="4" id="KW-1185">Reference proteome</keyword>
<feature type="compositionally biased region" description="Pro residues" evidence="1">
    <location>
        <begin position="398"/>
        <end position="411"/>
    </location>
</feature>
<protein>
    <submittedName>
        <fullName evidence="3">ThiF family adenylyltransferase</fullName>
    </submittedName>
</protein>
<evidence type="ECO:0000259" key="2">
    <source>
        <dbReference type="Pfam" id="PF00899"/>
    </source>
</evidence>
<dbReference type="GO" id="GO:0016779">
    <property type="term" value="F:nucleotidyltransferase activity"/>
    <property type="evidence" value="ECO:0007669"/>
    <property type="project" value="UniProtKB-KW"/>
</dbReference>